<comment type="caution">
    <text evidence="2">Lacks conserved residue(s) required for the propagation of feature annotation.</text>
</comment>
<keyword evidence="3" id="KW-0645">Protease</keyword>
<keyword evidence="1" id="KW-1015">Disulfide bond</keyword>
<dbReference type="CDD" id="cd06530">
    <property type="entry name" value="S26_SPase_I"/>
    <property type="match status" value="1"/>
</dbReference>
<accession>A0A0N4ZEF8</accession>
<dbReference type="InterPro" id="IPR024079">
    <property type="entry name" value="MetalloPept_cat_dom_sf"/>
</dbReference>
<keyword evidence="3" id="KW-0479">Metal-binding</keyword>
<dbReference type="Proteomes" id="UP000038045">
    <property type="component" value="Unplaced"/>
</dbReference>
<proteinExistence type="predicted"/>
<dbReference type="PANTHER" id="PTHR10127:SF877">
    <property type="entry name" value="ZINC METALLOPROTEINASE NAS-34"/>
    <property type="match status" value="1"/>
</dbReference>
<name>A0A0N4ZEF8_PARTI</name>
<evidence type="ECO:0000256" key="3">
    <source>
        <dbReference type="RuleBase" id="RU361183"/>
    </source>
</evidence>
<dbReference type="PANTHER" id="PTHR10127">
    <property type="entry name" value="DISCOIDIN, CUB, EGF, LAMININ , AND ZINC METALLOPROTEASE DOMAIN CONTAINING"/>
    <property type="match status" value="1"/>
</dbReference>
<dbReference type="GO" id="GO:0006465">
    <property type="term" value="P:signal peptide processing"/>
    <property type="evidence" value="ECO:0007669"/>
    <property type="project" value="InterPro"/>
</dbReference>
<dbReference type="Pfam" id="PF01400">
    <property type="entry name" value="Astacin"/>
    <property type="match status" value="1"/>
</dbReference>
<dbReference type="GO" id="GO:0004222">
    <property type="term" value="F:metalloendopeptidase activity"/>
    <property type="evidence" value="ECO:0007669"/>
    <property type="project" value="UniProtKB-UniRule"/>
</dbReference>
<dbReference type="SUPFAM" id="SSF51306">
    <property type="entry name" value="LexA/Signal peptidase"/>
    <property type="match status" value="1"/>
</dbReference>
<protein>
    <recommendedName>
        <fullName evidence="3">Metalloendopeptidase</fullName>
        <ecNumber evidence="3">3.4.24.-</ecNumber>
    </recommendedName>
</protein>
<keyword evidence="3" id="KW-0862">Zinc</keyword>
<dbReference type="SMART" id="SM00235">
    <property type="entry name" value="ZnMc"/>
    <property type="match status" value="1"/>
</dbReference>
<dbReference type="WBParaSite" id="PTRK_0000605700.1">
    <property type="protein sequence ID" value="PTRK_0000605700.1"/>
    <property type="gene ID" value="PTRK_0000605700"/>
</dbReference>
<dbReference type="GO" id="GO:0004252">
    <property type="term" value="F:serine-type endopeptidase activity"/>
    <property type="evidence" value="ECO:0007669"/>
    <property type="project" value="InterPro"/>
</dbReference>
<dbReference type="PROSITE" id="PS51864">
    <property type="entry name" value="ASTACIN"/>
    <property type="match status" value="1"/>
</dbReference>
<dbReference type="InterPro" id="IPR001506">
    <property type="entry name" value="Peptidase_M12A"/>
</dbReference>
<dbReference type="InterPro" id="IPR006026">
    <property type="entry name" value="Peptidase_Metallo"/>
</dbReference>
<evidence type="ECO:0000256" key="2">
    <source>
        <dbReference type="PROSITE-ProRule" id="PRU01211"/>
    </source>
</evidence>
<evidence type="ECO:0000259" key="4">
    <source>
        <dbReference type="PROSITE" id="PS51864"/>
    </source>
</evidence>
<reference evidence="6" key="1">
    <citation type="submission" date="2017-02" db="UniProtKB">
        <authorList>
            <consortium name="WormBaseParasite"/>
        </authorList>
    </citation>
    <scope>IDENTIFICATION</scope>
</reference>
<dbReference type="InterPro" id="IPR036286">
    <property type="entry name" value="LexA/Signal_pep-like_sf"/>
</dbReference>
<keyword evidence="5" id="KW-1185">Reference proteome</keyword>
<dbReference type="STRING" id="131310.A0A0N4ZEF8"/>
<dbReference type="InterPro" id="IPR019533">
    <property type="entry name" value="Peptidase_S26"/>
</dbReference>
<organism evidence="5 6">
    <name type="scientific">Parastrongyloides trichosuri</name>
    <name type="common">Possum-specific nematode worm</name>
    <dbReference type="NCBI Taxonomy" id="131310"/>
    <lineage>
        <taxon>Eukaryota</taxon>
        <taxon>Metazoa</taxon>
        <taxon>Ecdysozoa</taxon>
        <taxon>Nematoda</taxon>
        <taxon>Chromadorea</taxon>
        <taxon>Rhabditida</taxon>
        <taxon>Tylenchina</taxon>
        <taxon>Panagrolaimomorpha</taxon>
        <taxon>Strongyloidoidea</taxon>
        <taxon>Strongyloididae</taxon>
        <taxon>Parastrongyloides</taxon>
    </lineage>
</organism>
<dbReference type="SUPFAM" id="SSF55486">
    <property type="entry name" value="Metalloproteases ('zincins'), catalytic domain"/>
    <property type="match status" value="1"/>
</dbReference>
<evidence type="ECO:0000313" key="5">
    <source>
        <dbReference type="Proteomes" id="UP000038045"/>
    </source>
</evidence>
<dbReference type="Gene3D" id="3.40.390.10">
    <property type="entry name" value="Collagenase (Catalytic Domain)"/>
    <property type="match status" value="1"/>
</dbReference>
<sequence>MKKPLKYSLITLLTGTYIFDRIGYPSSIVGSSMEPALEGVTKRDSYFSIKDIVWINRLKVNPQKSDIIAIIAPYSRKETLVKRVSALEGDRVMFPKINDGNNFIVPDHFFCVKSDNDKVGFDSRNFGPISKSMIIGKVSNHDFTGIRRKRNIFRRTFNYFIDPAIDEGPILAALAYLQANTCKEFVRDPVLLPTTVLDFFPVTTECFSNIGIDFNNLPHTIDVAPSCNNQMHIVYEVLHAFGLFNEEVRPDRDNFVHILYQNIGQQNWAEFLRNTLEVVGPNANKYDYGSLMHNNLFFRSSNGQQTMILVYPFFRETVGQRRELSFNDLKLLNLDICNPCPTNFPRCYNGGYRYETNCQNCICPSFHGGQFCQRLKRSSPGCGRTVYNARSRRNTFTVRGVRNCYYKIRAGVGFLVEFTILRARLPGIEAKMFEDKSLTGARFCGNFRNRDLKSKANVLLLQYRGLSSNNMMRITFRRARD</sequence>
<feature type="active site" evidence="2">
    <location>
        <position position="236"/>
    </location>
</feature>
<dbReference type="EC" id="3.4.24.-" evidence="3"/>
<dbReference type="AlphaFoldDB" id="A0A0N4ZEF8"/>
<feature type="domain" description="Peptidase M12A" evidence="4">
    <location>
        <begin position="144"/>
        <end position="341"/>
    </location>
</feature>
<dbReference type="Pfam" id="PF10502">
    <property type="entry name" value="Peptidase_S26"/>
    <property type="match status" value="1"/>
</dbReference>
<evidence type="ECO:0000256" key="1">
    <source>
        <dbReference type="ARBA" id="ARBA00023157"/>
    </source>
</evidence>
<dbReference type="GO" id="GO:0008270">
    <property type="term" value="F:zinc ion binding"/>
    <property type="evidence" value="ECO:0007669"/>
    <property type="project" value="InterPro"/>
</dbReference>
<comment type="cofactor">
    <cofactor evidence="3">
        <name>Zn(2+)</name>
        <dbReference type="ChEBI" id="CHEBI:29105"/>
    </cofactor>
    <text evidence="3">Binds 1 zinc ion per subunit.</text>
</comment>
<dbReference type="Gene3D" id="2.10.109.10">
    <property type="entry name" value="Umud Fragment, subunit A"/>
    <property type="match status" value="1"/>
</dbReference>
<dbReference type="PRINTS" id="PR00480">
    <property type="entry name" value="ASTACIN"/>
</dbReference>
<evidence type="ECO:0000313" key="6">
    <source>
        <dbReference type="WBParaSite" id="PTRK_0000605700.1"/>
    </source>
</evidence>
<keyword evidence="3" id="KW-0378">Hydrolase</keyword>
<keyword evidence="3" id="KW-0482">Metalloprotease</keyword>